<evidence type="ECO:0000256" key="2">
    <source>
        <dbReference type="ARBA" id="ARBA00005988"/>
    </source>
</evidence>
<dbReference type="Pfam" id="PF02244">
    <property type="entry name" value="Propep_M14"/>
    <property type="match status" value="1"/>
</dbReference>
<dbReference type="SUPFAM" id="SSF54897">
    <property type="entry name" value="Protease propeptides/inhibitors"/>
    <property type="match status" value="1"/>
</dbReference>
<keyword evidence="7" id="KW-0378">Hydrolase</keyword>
<dbReference type="GO" id="GO:0006508">
    <property type="term" value="P:proteolysis"/>
    <property type="evidence" value="ECO:0007669"/>
    <property type="project" value="UniProtKB-KW"/>
</dbReference>
<keyword evidence="3" id="KW-0121">Carboxypeptidase</keyword>
<evidence type="ECO:0000256" key="8">
    <source>
        <dbReference type="ARBA" id="ARBA00022833"/>
    </source>
</evidence>
<dbReference type="InterPro" id="IPR057246">
    <property type="entry name" value="CARBOXYPEPT_ZN_1"/>
</dbReference>
<proteinExistence type="inferred from homology"/>
<evidence type="ECO:0000259" key="12">
    <source>
        <dbReference type="PROSITE" id="PS52035"/>
    </source>
</evidence>
<dbReference type="GO" id="GO:0005615">
    <property type="term" value="C:extracellular space"/>
    <property type="evidence" value="ECO:0007669"/>
    <property type="project" value="Ensembl"/>
</dbReference>
<evidence type="ECO:0000256" key="5">
    <source>
        <dbReference type="ARBA" id="ARBA00022723"/>
    </source>
</evidence>
<evidence type="ECO:0000313" key="13">
    <source>
        <dbReference type="Ensembl" id="ENSBGRP00000009898.1"/>
    </source>
</evidence>
<evidence type="ECO:0000313" key="14">
    <source>
        <dbReference type="Proteomes" id="UP000694520"/>
    </source>
</evidence>
<accession>A0A8B9WUI7</accession>
<keyword evidence="9" id="KW-0482">Metalloprotease</keyword>
<dbReference type="PROSITE" id="PS00133">
    <property type="entry name" value="CARBOXYPEPT_ZN_2"/>
    <property type="match status" value="1"/>
</dbReference>
<dbReference type="GeneTree" id="ENSGT00940000161774"/>
<feature type="active site" description="Proton donor/acceptor" evidence="11">
    <location>
        <position position="409"/>
    </location>
</feature>
<dbReference type="Ensembl" id="ENSBGRT00000011318.1">
    <property type="protein sequence ID" value="ENSBGRP00000009847.1"/>
    <property type="gene ID" value="ENSBGRG00000006101.1"/>
</dbReference>
<keyword evidence="5" id="KW-0479">Metal-binding</keyword>
<comment type="similarity">
    <text evidence="2 11">Belongs to the peptidase M14 family.</text>
</comment>
<dbReference type="PROSITE" id="PS52035">
    <property type="entry name" value="PEPTIDASE_M14"/>
    <property type="match status" value="1"/>
</dbReference>
<reference evidence="13" key="1">
    <citation type="submission" date="2019-05" db="EMBL/GenBank/DDBJ databases">
        <authorList>
            <person name="Zhang S."/>
            <person name="Liu J."/>
        </authorList>
    </citation>
    <scope>NUCLEOTIDE SEQUENCE [LARGE SCALE GENOMIC DNA]</scope>
</reference>
<evidence type="ECO:0000256" key="10">
    <source>
        <dbReference type="ARBA" id="ARBA00023157"/>
    </source>
</evidence>
<name>A0A8B9WUI7_BOSMU</name>
<dbReference type="FunFam" id="3.30.70.340:FF:000001">
    <property type="entry name" value="Carboxypeptidase A5"/>
    <property type="match status" value="1"/>
</dbReference>
<organism evidence="13 14">
    <name type="scientific">Bos mutus grunniens</name>
    <name type="common">Wild yak</name>
    <name type="synonym">Bos grunniens</name>
    <dbReference type="NCBI Taxonomy" id="30521"/>
    <lineage>
        <taxon>Eukaryota</taxon>
        <taxon>Metazoa</taxon>
        <taxon>Chordata</taxon>
        <taxon>Craniata</taxon>
        <taxon>Vertebrata</taxon>
        <taxon>Euteleostomi</taxon>
        <taxon>Mammalia</taxon>
        <taxon>Eutheria</taxon>
        <taxon>Laurasiatheria</taxon>
        <taxon>Artiodactyla</taxon>
        <taxon>Ruminantia</taxon>
        <taxon>Pecora</taxon>
        <taxon>Bovidae</taxon>
        <taxon>Bovinae</taxon>
        <taxon>Bos</taxon>
    </lineage>
</organism>
<dbReference type="InterPro" id="IPR000834">
    <property type="entry name" value="Peptidase_M14"/>
</dbReference>
<dbReference type="Proteomes" id="UP000694520">
    <property type="component" value="Chromosome 4"/>
</dbReference>
<dbReference type="SUPFAM" id="SSF53187">
    <property type="entry name" value="Zn-dependent exopeptidases"/>
    <property type="match status" value="1"/>
</dbReference>
<dbReference type="GO" id="GO:0042447">
    <property type="term" value="P:hormone catabolic process"/>
    <property type="evidence" value="ECO:0007669"/>
    <property type="project" value="Ensembl"/>
</dbReference>
<dbReference type="FunFam" id="3.40.630.10:FF:000001">
    <property type="entry name" value="Carboxypeptidase B"/>
    <property type="match status" value="1"/>
</dbReference>
<evidence type="ECO:0000256" key="1">
    <source>
        <dbReference type="ARBA" id="ARBA00001947"/>
    </source>
</evidence>
<evidence type="ECO:0000256" key="9">
    <source>
        <dbReference type="ARBA" id="ARBA00023049"/>
    </source>
</evidence>
<dbReference type="GO" id="GO:0043171">
    <property type="term" value="P:peptide catabolic process"/>
    <property type="evidence" value="ECO:0007669"/>
    <property type="project" value="Ensembl"/>
</dbReference>
<feature type="domain" description="Peptidase M14" evidence="12">
    <location>
        <begin position="144"/>
        <end position="443"/>
    </location>
</feature>
<keyword evidence="6" id="KW-0732">Signal</keyword>
<reference evidence="13" key="2">
    <citation type="submission" date="2025-05" db="UniProtKB">
        <authorList>
            <consortium name="Ensembl"/>
        </authorList>
    </citation>
    <scope>IDENTIFICATION</scope>
</reference>
<dbReference type="PANTHER" id="PTHR11705:SF136">
    <property type="entry name" value="CARBOXYPEPTIDASE A4"/>
    <property type="match status" value="1"/>
</dbReference>
<evidence type="ECO:0000256" key="6">
    <source>
        <dbReference type="ARBA" id="ARBA00022729"/>
    </source>
</evidence>
<dbReference type="Pfam" id="PF00246">
    <property type="entry name" value="Peptidase_M14"/>
    <property type="match status" value="1"/>
</dbReference>
<sequence>RKGTQKKPTLNEKLIYSTTVYTSFFSTTSSTGRGTDKGSAAVKPFPFPRSFAAQHGGRTYTGSKPGSKPASELHKLLCCGLQIRHQVFRINIRNEDEISKLNRLVNSDNLKLDLWKSPSTLGHPADVLVPSFSLQEVKSFLEDHGLEYSVAIEDLQNVLDSEHQQLQRNVRQELSNNCFNYGAYHTLEDFSTGKGRQRPAIWLNAGIHAREWISSATAIWTARKIACDYGRDLVITSILEKMDIFLLPVANPDGYVYTHTHNRLWRKTRSVNPRSTCIGADPNRNWDSHFGGVGTSNDPCSDTYHGLHAHSEVEVKSVADFITNHGDFKCLIDLHSYSQLVMYPYGYTTSRVPDADELDMVARNASKAMASLSGTQYRVGSVGSIVYTASGNTIDWAYDNGIKYAFCFELRDTGFYAFALPADQIIPTAQETWLGLKTIMEHVRNNI</sequence>
<gene>
    <name evidence="13" type="primary">CPA4</name>
</gene>
<keyword evidence="10" id="KW-1015">Disulfide bond</keyword>
<evidence type="ECO:0000256" key="3">
    <source>
        <dbReference type="ARBA" id="ARBA00022645"/>
    </source>
</evidence>
<evidence type="ECO:0000256" key="11">
    <source>
        <dbReference type="PROSITE-ProRule" id="PRU01379"/>
    </source>
</evidence>
<dbReference type="Gene3D" id="3.40.630.10">
    <property type="entry name" value="Zn peptidases"/>
    <property type="match status" value="1"/>
</dbReference>
<dbReference type="Ensembl" id="ENSBGRT00000011376.1">
    <property type="protein sequence ID" value="ENSBGRP00000009898.1"/>
    <property type="gene ID" value="ENSBGRG00000006101.1"/>
</dbReference>
<evidence type="ECO:0000256" key="4">
    <source>
        <dbReference type="ARBA" id="ARBA00022670"/>
    </source>
</evidence>
<dbReference type="InterPro" id="IPR057247">
    <property type="entry name" value="CARBOXYPEPT_ZN_2"/>
</dbReference>
<dbReference type="SMART" id="SM00631">
    <property type="entry name" value="Zn_pept"/>
    <property type="match status" value="1"/>
</dbReference>
<dbReference type="PRINTS" id="PR00765">
    <property type="entry name" value="CRBOXYPTASEA"/>
</dbReference>
<keyword evidence="4" id="KW-0645">Protease</keyword>
<dbReference type="AlphaFoldDB" id="A0A8B9WUI7"/>
<dbReference type="InterPro" id="IPR036990">
    <property type="entry name" value="M14A-like_propep"/>
</dbReference>
<protein>
    <submittedName>
        <fullName evidence="13">Carboxypeptidase A4</fullName>
    </submittedName>
</protein>
<evidence type="ECO:0000256" key="7">
    <source>
        <dbReference type="ARBA" id="ARBA00022801"/>
    </source>
</evidence>
<dbReference type="Gene3D" id="3.30.70.340">
    <property type="entry name" value="Metallocarboxypeptidase-like"/>
    <property type="match status" value="1"/>
</dbReference>
<dbReference type="PROSITE" id="PS00132">
    <property type="entry name" value="CARBOXYPEPT_ZN_1"/>
    <property type="match status" value="1"/>
</dbReference>
<keyword evidence="8" id="KW-0862">Zinc</keyword>
<dbReference type="GO" id="GO:0004181">
    <property type="term" value="F:metallocarboxypeptidase activity"/>
    <property type="evidence" value="ECO:0007669"/>
    <property type="project" value="Ensembl"/>
</dbReference>
<keyword evidence="14" id="KW-1185">Reference proteome</keyword>
<dbReference type="GO" id="GO:0008270">
    <property type="term" value="F:zinc ion binding"/>
    <property type="evidence" value="ECO:0007669"/>
    <property type="project" value="InterPro"/>
</dbReference>
<dbReference type="InterPro" id="IPR003146">
    <property type="entry name" value="M14A_act_pep"/>
</dbReference>
<dbReference type="PANTHER" id="PTHR11705">
    <property type="entry name" value="PROTEASE FAMILY M14 CARBOXYPEPTIDASE A,B"/>
    <property type="match status" value="1"/>
</dbReference>
<comment type="cofactor">
    <cofactor evidence="1">
        <name>Zn(2+)</name>
        <dbReference type="ChEBI" id="CHEBI:29105"/>
    </cofactor>
</comment>